<proteinExistence type="inferred from homology"/>
<dbReference type="InterPro" id="IPR000653">
    <property type="entry name" value="DegT/StrS_aminotransferase"/>
</dbReference>
<evidence type="ECO:0000256" key="4">
    <source>
        <dbReference type="PIRSR" id="PIRSR000390-2"/>
    </source>
</evidence>
<dbReference type="InterPro" id="IPR015422">
    <property type="entry name" value="PyrdxlP-dep_Trfase_small"/>
</dbReference>
<dbReference type="PANTHER" id="PTHR30244:SF36">
    <property type="entry name" value="3-OXO-GLUCOSE-6-PHOSPHATE:GLUTAMATE AMINOTRANSFERASE"/>
    <property type="match status" value="1"/>
</dbReference>
<dbReference type="Gene3D" id="3.40.640.10">
    <property type="entry name" value="Type I PLP-dependent aspartate aminotransferase-like (Major domain)"/>
    <property type="match status" value="1"/>
</dbReference>
<organism evidence="6 7">
    <name type="scientific">Mesobacillus boroniphilus</name>
    <dbReference type="NCBI Taxonomy" id="308892"/>
    <lineage>
        <taxon>Bacteria</taxon>
        <taxon>Bacillati</taxon>
        <taxon>Bacillota</taxon>
        <taxon>Bacilli</taxon>
        <taxon>Bacillales</taxon>
        <taxon>Bacillaceae</taxon>
        <taxon>Mesobacillus</taxon>
    </lineage>
</organism>
<sequence>MIPFLDLKAQYKSIESEVKEAVAKIFEDCAFVGGKEVATFEKNFADYCHASYCIGVGNGTDALWLTLKAMGIGHGDEVIVPANTFIASSEAITATGARPVFVDHDKETYTINTEEIPSRITEKTKAIMAVHLYGQPADMDPILEIAARHGLKVIEDAAQAHGAEYKGRRVGSIGDAACFSFYPGKNLGAYGDGGAVVTNDKELAGLVRLLSQHGSKVKYIHEIAGYNSRLDGIQAAILNVKMNYIEQWTEARRKNASLYREMLKDTNIILPVEKEDVRHVYHLFVIRIKDREDVQKKLLDRGIQTGIHYPAPIHLTEAYRDLGIPARTFPLSEEYADNLLSLPMYAELTKNQIRKICDALKEIIS</sequence>
<dbReference type="CDD" id="cd00616">
    <property type="entry name" value="AHBA_syn"/>
    <property type="match status" value="1"/>
</dbReference>
<keyword evidence="7" id="KW-1185">Reference proteome</keyword>
<dbReference type="GO" id="GO:0030170">
    <property type="term" value="F:pyridoxal phosphate binding"/>
    <property type="evidence" value="ECO:0007669"/>
    <property type="project" value="UniProtKB-ARBA"/>
</dbReference>
<keyword evidence="6" id="KW-0808">Transferase</keyword>
<keyword evidence="1 4" id="KW-0663">Pyridoxal phosphate</keyword>
<evidence type="ECO:0000313" key="7">
    <source>
        <dbReference type="Proteomes" id="UP000761411"/>
    </source>
</evidence>
<dbReference type="AlphaFoldDB" id="A0A944CPP2"/>
<evidence type="ECO:0000313" key="6">
    <source>
        <dbReference type="EMBL" id="MBS8266267.1"/>
    </source>
</evidence>
<dbReference type="InterPro" id="IPR015421">
    <property type="entry name" value="PyrdxlP-dep_Trfase_major"/>
</dbReference>
<dbReference type="Gene3D" id="3.90.1150.10">
    <property type="entry name" value="Aspartate Aminotransferase, domain 1"/>
    <property type="match status" value="1"/>
</dbReference>
<reference evidence="6 7" key="1">
    <citation type="journal article" date="2021" name="Microorganisms">
        <title>Bacterial Dimethylsulfoniopropionate Biosynthesis in the East China Sea.</title>
        <authorList>
            <person name="Liu J."/>
            <person name="Zhang Y."/>
            <person name="Liu J."/>
            <person name="Zhong H."/>
            <person name="Williams B.T."/>
            <person name="Zheng Y."/>
            <person name="Curson A.R.J."/>
            <person name="Sun C."/>
            <person name="Sun H."/>
            <person name="Song D."/>
            <person name="Wagner Mackenzie B."/>
            <person name="Bermejo Martinez A."/>
            <person name="Todd J.D."/>
            <person name="Zhang X.H."/>
        </authorList>
    </citation>
    <scope>NUCLEOTIDE SEQUENCE [LARGE SCALE GENOMIC DNA]</scope>
    <source>
        <strain evidence="6 7">ESS08</strain>
    </source>
</reference>
<dbReference type="GO" id="GO:0008483">
    <property type="term" value="F:transaminase activity"/>
    <property type="evidence" value="ECO:0007669"/>
    <property type="project" value="UniProtKB-KW"/>
</dbReference>
<evidence type="ECO:0000256" key="5">
    <source>
        <dbReference type="RuleBase" id="RU004508"/>
    </source>
</evidence>
<dbReference type="PIRSF" id="PIRSF000390">
    <property type="entry name" value="PLP_StrS"/>
    <property type="match status" value="1"/>
</dbReference>
<dbReference type="GO" id="GO:0000271">
    <property type="term" value="P:polysaccharide biosynthetic process"/>
    <property type="evidence" value="ECO:0007669"/>
    <property type="project" value="TreeGrafter"/>
</dbReference>
<gene>
    <name evidence="6" type="ORF">DYI25_17740</name>
</gene>
<dbReference type="EMBL" id="QTKX01000003">
    <property type="protein sequence ID" value="MBS8266267.1"/>
    <property type="molecule type" value="Genomic_DNA"/>
</dbReference>
<name>A0A944CPP2_9BACI</name>
<comment type="caution">
    <text evidence="6">The sequence shown here is derived from an EMBL/GenBank/DDBJ whole genome shotgun (WGS) entry which is preliminary data.</text>
</comment>
<feature type="active site" description="Proton acceptor" evidence="3">
    <location>
        <position position="185"/>
    </location>
</feature>
<dbReference type="Pfam" id="PF01041">
    <property type="entry name" value="DegT_DnrJ_EryC1"/>
    <property type="match status" value="1"/>
</dbReference>
<keyword evidence="6" id="KW-0032">Aminotransferase</keyword>
<dbReference type="FunFam" id="3.40.640.10:FF:000089">
    <property type="entry name" value="Aminotransferase, DegT/DnrJ/EryC1/StrS family"/>
    <property type="match status" value="1"/>
</dbReference>
<comment type="similarity">
    <text evidence="2 5">Belongs to the DegT/DnrJ/EryC1 family.</text>
</comment>
<dbReference type="SUPFAM" id="SSF53383">
    <property type="entry name" value="PLP-dependent transferases"/>
    <property type="match status" value="1"/>
</dbReference>
<accession>A0A944CPP2</accession>
<evidence type="ECO:0000256" key="1">
    <source>
        <dbReference type="ARBA" id="ARBA00022898"/>
    </source>
</evidence>
<evidence type="ECO:0000256" key="2">
    <source>
        <dbReference type="ARBA" id="ARBA00037999"/>
    </source>
</evidence>
<dbReference type="Proteomes" id="UP000761411">
    <property type="component" value="Unassembled WGS sequence"/>
</dbReference>
<feature type="modified residue" description="N6-(pyridoxal phosphate)lysine" evidence="4">
    <location>
        <position position="185"/>
    </location>
</feature>
<protein>
    <submittedName>
        <fullName evidence="6">DegT/DnrJ/EryC1/StrS family aminotransferase</fullName>
    </submittedName>
</protein>
<dbReference type="InterPro" id="IPR015424">
    <property type="entry name" value="PyrdxlP-dep_Trfase"/>
</dbReference>
<evidence type="ECO:0000256" key="3">
    <source>
        <dbReference type="PIRSR" id="PIRSR000390-1"/>
    </source>
</evidence>
<dbReference type="PANTHER" id="PTHR30244">
    <property type="entry name" value="TRANSAMINASE"/>
    <property type="match status" value="1"/>
</dbReference>